<keyword evidence="15" id="KW-1185">Reference proteome</keyword>
<evidence type="ECO:0000256" key="11">
    <source>
        <dbReference type="ARBA" id="ARBA00038905"/>
    </source>
</evidence>
<gene>
    <name evidence="14" type="ORF">HRU87_00265</name>
</gene>
<dbReference type="GO" id="GO:0046872">
    <property type="term" value="F:metal ion binding"/>
    <property type="evidence" value="ECO:0007669"/>
    <property type="project" value="UniProtKB-KW"/>
</dbReference>
<evidence type="ECO:0000256" key="6">
    <source>
        <dbReference type="ARBA" id="ARBA00022763"/>
    </source>
</evidence>
<dbReference type="GO" id="GO:0008413">
    <property type="term" value="F:8-oxo-7,8-dihydroguanosine triphosphate pyrophosphatase activity"/>
    <property type="evidence" value="ECO:0007669"/>
    <property type="project" value="TreeGrafter"/>
</dbReference>
<dbReference type="GO" id="GO:0035539">
    <property type="term" value="F:8-oxo-7,8-dihydrodeoxyguanosine triphosphate pyrophosphatase activity"/>
    <property type="evidence" value="ECO:0007669"/>
    <property type="project" value="UniProtKB-EC"/>
</dbReference>
<dbReference type="SUPFAM" id="SSF55811">
    <property type="entry name" value="Nudix"/>
    <property type="match status" value="1"/>
</dbReference>
<evidence type="ECO:0000256" key="2">
    <source>
        <dbReference type="ARBA" id="ARBA00005582"/>
    </source>
</evidence>
<dbReference type="PANTHER" id="PTHR47707:SF1">
    <property type="entry name" value="NUDIX HYDROLASE FAMILY PROTEIN"/>
    <property type="match status" value="1"/>
</dbReference>
<dbReference type="AlphaFoldDB" id="A0A7D4Q405"/>
<dbReference type="Pfam" id="PF00293">
    <property type="entry name" value="NUDIX"/>
    <property type="match status" value="1"/>
</dbReference>
<dbReference type="PROSITE" id="PS51462">
    <property type="entry name" value="NUDIX"/>
    <property type="match status" value="1"/>
</dbReference>
<dbReference type="Gene3D" id="3.90.79.10">
    <property type="entry name" value="Nucleoside Triphosphate Pyrophosphohydrolase"/>
    <property type="match status" value="1"/>
</dbReference>
<dbReference type="InterPro" id="IPR020476">
    <property type="entry name" value="Nudix_hydrolase"/>
</dbReference>
<dbReference type="GO" id="GO:0044716">
    <property type="term" value="F:8-oxo-GDP phosphatase activity"/>
    <property type="evidence" value="ECO:0007669"/>
    <property type="project" value="TreeGrafter"/>
</dbReference>
<evidence type="ECO:0000256" key="10">
    <source>
        <dbReference type="ARBA" id="ARBA00035861"/>
    </source>
</evidence>
<dbReference type="Proteomes" id="UP000501003">
    <property type="component" value="Chromosome"/>
</dbReference>
<dbReference type="EC" id="3.6.1.55" evidence="11"/>
<keyword evidence="4" id="KW-0235">DNA replication</keyword>
<feature type="domain" description="Nudix hydrolase" evidence="13">
    <location>
        <begin position="1"/>
        <end position="123"/>
    </location>
</feature>
<keyword evidence="8" id="KW-0460">Magnesium</keyword>
<sequence>MTLLVTAAIIQDEAGRYLCAKRGDWKSAPGKWEFPGGKPEVGEELDAAIVREIQEELGVTIKVIRQFDRSVTGEIELVCFVCELMDKKPAHSTDHSELAWVQEQELSKLDWAEPDLPALKRILIPFC</sequence>
<dbReference type="PRINTS" id="PR00502">
    <property type="entry name" value="NUDIXFAMILY"/>
</dbReference>
<keyword evidence="6" id="KW-0227">DNA damage</keyword>
<protein>
    <recommendedName>
        <fullName evidence="11">8-oxo-dGTP diphosphatase</fullName>
        <ecNumber evidence="11">3.6.1.55</ecNumber>
    </recommendedName>
</protein>
<evidence type="ECO:0000256" key="7">
    <source>
        <dbReference type="ARBA" id="ARBA00022801"/>
    </source>
</evidence>
<evidence type="ECO:0000256" key="8">
    <source>
        <dbReference type="ARBA" id="ARBA00022842"/>
    </source>
</evidence>
<dbReference type="InterPro" id="IPR000086">
    <property type="entry name" value="NUDIX_hydrolase_dom"/>
</dbReference>
<comment type="similarity">
    <text evidence="2 12">Belongs to the Nudix hydrolase family.</text>
</comment>
<dbReference type="RefSeq" id="WP_173492982.1">
    <property type="nucleotide sequence ID" value="NZ_CP054056.1"/>
</dbReference>
<dbReference type="KEGG" id="aqg:HRU87_00265"/>
<dbReference type="EMBL" id="CP054056">
    <property type="protein sequence ID" value="QKJ24683.1"/>
    <property type="molecule type" value="Genomic_DNA"/>
</dbReference>
<comment type="catalytic activity">
    <reaction evidence="10">
        <text>8-oxo-dGTP + H2O = 8-oxo-dGMP + diphosphate + H(+)</text>
        <dbReference type="Rhea" id="RHEA:31575"/>
        <dbReference type="ChEBI" id="CHEBI:15377"/>
        <dbReference type="ChEBI" id="CHEBI:15378"/>
        <dbReference type="ChEBI" id="CHEBI:33019"/>
        <dbReference type="ChEBI" id="CHEBI:63224"/>
        <dbReference type="ChEBI" id="CHEBI:77896"/>
        <dbReference type="EC" id="3.6.1.55"/>
    </reaction>
</comment>
<evidence type="ECO:0000313" key="15">
    <source>
        <dbReference type="Proteomes" id="UP000501003"/>
    </source>
</evidence>
<dbReference type="GO" id="GO:0044715">
    <property type="term" value="F:8-oxo-dGDP phosphatase activity"/>
    <property type="evidence" value="ECO:0007669"/>
    <property type="project" value="TreeGrafter"/>
</dbReference>
<evidence type="ECO:0000256" key="3">
    <source>
        <dbReference type="ARBA" id="ARBA00022457"/>
    </source>
</evidence>
<accession>A0A7D4Q405</accession>
<evidence type="ECO:0000256" key="4">
    <source>
        <dbReference type="ARBA" id="ARBA00022705"/>
    </source>
</evidence>
<keyword evidence="3" id="KW-0515">Mutator protein</keyword>
<dbReference type="InterPro" id="IPR015797">
    <property type="entry name" value="NUDIX_hydrolase-like_dom_sf"/>
</dbReference>
<evidence type="ECO:0000256" key="5">
    <source>
        <dbReference type="ARBA" id="ARBA00022723"/>
    </source>
</evidence>
<reference evidence="14 15" key="1">
    <citation type="submission" date="2020-05" db="EMBL/GenBank/DDBJ databases">
        <title>Aquirufa sp. strain 15G-AUS-rot a new Aquirufa species.</title>
        <authorList>
            <person name="Pitt A."/>
            <person name="Hahn M.W."/>
        </authorList>
    </citation>
    <scope>NUCLEOTIDE SEQUENCE [LARGE SCALE GENOMIC DNA]</scope>
    <source>
        <strain evidence="14 15">15G-AUS-rot</strain>
    </source>
</reference>
<evidence type="ECO:0000259" key="13">
    <source>
        <dbReference type="PROSITE" id="PS51462"/>
    </source>
</evidence>
<evidence type="ECO:0000256" key="1">
    <source>
        <dbReference type="ARBA" id="ARBA00001946"/>
    </source>
</evidence>
<name>A0A7D4Q405_9MICO</name>
<keyword evidence="5" id="KW-0479">Metal-binding</keyword>
<proteinExistence type="inferred from homology"/>
<organism evidence="14 15">
    <name type="scientific">Aquiluna borgnonia</name>
    <dbReference type="NCBI Taxonomy" id="2499157"/>
    <lineage>
        <taxon>Bacteria</taxon>
        <taxon>Bacillati</taxon>
        <taxon>Actinomycetota</taxon>
        <taxon>Actinomycetes</taxon>
        <taxon>Micrococcales</taxon>
        <taxon>Microbacteriaceae</taxon>
        <taxon>Luna cluster</taxon>
        <taxon>Luna-1 subcluster</taxon>
        <taxon>Aquiluna</taxon>
    </lineage>
</organism>
<comment type="cofactor">
    <cofactor evidence="1">
        <name>Mg(2+)</name>
        <dbReference type="ChEBI" id="CHEBI:18420"/>
    </cofactor>
</comment>
<dbReference type="PANTHER" id="PTHR47707">
    <property type="entry name" value="8-OXO-DGTP DIPHOSPHATASE"/>
    <property type="match status" value="1"/>
</dbReference>
<dbReference type="GO" id="GO:0006281">
    <property type="term" value="P:DNA repair"/>
    <property type="evidence" value="ECO:0007669"/>
    <property type="project" value="UniProtKB-KW"/>
</dbReference>
<dbReference type="CDD" id="cd03425">
    <property type="entry name" value="NUDIX_MutT_NudA_like"/>
    <property type="match status" value="1"/>
</dbReference>
<dbReference type="PROSITE" id="PS00893">
    <property type="entry name" value="NUDIX_BOX"/>
    <property type="match status" value="1"/>
</dbReference>
<keyword evidence="9" id="KW-0234">DNA repair</keyword>
<dbReference type="InterPro" id="IPR020084">
    <property type="entry name" value="NUDIX_hydrolase_CS"/>
</dbReference>
<evidence type="ECO:0000256" key="9">
    <source>
        <dbReference type="ARBA" id="ARBA00023204"/>
    </source>
</evidence>
<dbReference type="GO" id="GO:0006260">
    <property type="term" value="P:DNA replication"/>
    <property type="evidence" value="ECO:0007669"/>
    <property type="project" value="UniProtKB-KW"/>
</dbReference>
<keyword evidence="7 12" id="KW-0378">Hydrolase</keyword>
<evidence type="ECO:0000313" key="14">
    <source>
        <dbReference type="EMBL" id="QKJ24683.1"/>
    </source>
</evidence>
<dbReference type="InterPro" id="IPR047127">
    <property type="entry name" value="MutT-like"/>
</dbReference>
<evidence type="ECO:0000256" key="12">
    <source>
        <dbReference type="RuleBase" id="RU003476"/>
    </source>
</evidence>